<evidence type="ECO:0000313" key="2">
    <source>
        <dbReference type="Proteomes" id="UP000016521"/>
    </source>
</evidence>
<protein>
    <submittedName>
        <fullName evidence="1">Uncharacterized protein</fullName>
    </submittedName>
</protein>
<gene>
    <name evidence="1" type="ORF">PPIS_a3270</name>
</gene>
<organism evidence="1 2">
    <name type="scientific">Pseudoalteromonas piscicida</name>
    <dbReference type="NCBI Taxonomy" id="43662"/>
    <lineage>
        <taxon>Bacteria</taxon>
        <taxon>Pseudomonadati</taxon>
        <taxon>Pseudomonadota</taxon>
        <taxon>Gammaproteobacteria</taxon>
        <taxon>Alteromonadales</taxon>
        <taxon>Pseudoalteromonadaceae</taxon>
        <taxon>Pseudoalteromonas</taxon>
    </lineage>
</organism>
<dbReference type="EMBL" id="CP011924">
    <property type="protein sequence ID" value="ATD08094.1"/>
    <property type="molecule type" value="Genomic_DNA"/>
</dbReference>
<proteinExistence type="predicted"/>
<evidence type="ECO:0000313" key="1">
    <source>
        <dbReference type="EMBL" id="ATD08094.1"/>
    </source>
</evidence>
<reference evidence="1 2" key="1">
    <citation type="submission" date="2015-06" db="EMBL/GenBank/DDBJ databases">
        <authorList>
            <person name="Xie B.-B."/>
            <person name="Rong J.-C."/>
            <person name="Qin Q.-L."/>
            <person name="Zhang Y.-Z."/>
        </authorList>
    </citation>
    <scope>NUCLEOTIDE SEQUENCE [LARGE SCALE GENOMIC DNA]</scope>
    <source>
        <strain evidence="1 2">JCM 20779</strain>
    </source>
</reference>
<dbReference type="Proteomes" id="UP000016521">
    <property type="component" value="Chromosome I"/>
</dbReference>
<sequence length="38" mass="4600">MVNRHFRWEFQHELKTILVKMSNKISLDRDGKNATKID</sequence>
<keyword evidence="2" id="KW-1185">Reference proteome</keyword>
<accession>A0ABM6NGV0</accession>
<name>A0ABM6NGV0_PSEO7</name>